<evidence type="ECO:0000313" key="3">
    <source>
        <dbReference type="EMBL" id="MQS44743.1"/>
    </source>
</evidence>
<sequence length="278" mass="31494">MKKHFKLIISIAIIVSAVIFGIIYSAYNSYSDTNIKTTENNINKHNDKADASIKTNSNRKKTKSNDNIFLQDKQNPDRILAIHPFGTKGVYEFRKQANGNIYPEHKFFDGKISKSNSGNISVTPNKSNNGARKIAIEKTQSGELKDHDSGTAYTALQTKQESDVTHYEYKDNSTGEEGKISDNNGSPLYGPDYNGTFEYNPNSLYRVAPGQFYQPSTHTIYGQGDFYKTYDRSTFNYHIDDDPNSAMYYKQNGLPKDDKASTELHEIETAKYYPHVLE</sequence>
<dbReference type="RefSeq" id="WP_125704611.1">
    <property type="nucleotide sequence ID" value="NZ_JBHTOO010000002.1"/>
</dbReference>
<keyword evidence="4" id="KW-1185">Reference proteome</keyword>
<keyword evidence="2" id="KW-0472">Membrane</keyword>
<reference evidence="3 4" key="1">
    <citation type="journal article" date="2019" name="Syst. Appl. Microbiol.">
        <title>Polyphasic characterization of two novel Lactobacillus spp. isolated from blown salami packages: Description of Lactobacillus halodurans sp. nov. and Lactobacillus salsicarnum sp. nov.</title>
        <authorList>
            <person name="Schuster J.A."/>
            <person name="Klingl A."/>
            <person name="Vogel R.F."/>
            <person name="Ehrmann M.A."/>
        </authorList>
    </citation>
    <scope>NUCLEOTIDE SEQUENCE [LARGE SCALE GENOMIC DNA]</scope>
    <source>
        <strain evidence="3 4">TMW 1.2098</strain>
    </source>
</reference>
<protein>
    <submittedName>
        <fullName evidence="3">Uncharacterized protein</fullName>
    </submittedName>
</protein>
<name>A0ABW9P674_9LACO</name>
<keyword evidence="2" id="KW-1133">Transmembrane helix</keyword>
<dbReference type="Proteomes" id="UP000436655">
    <property type="component" value="Unassembled WGS sequence"/>
</dbReference>
<organism evidence="3 4">
    <name type="scientific">Companilactobacillus mishanensis</name>
    <dbReference type="NCBI Taxonomy" id="2486008"/>
    <lineage>
        <taxon>Bacteria</taxon>
        <taxon>Bacillati</taxon>
        <taxon>Bacillota</taxon>
        <taxon>Bacilli</taxon>
        <taxon>Lactobacillales</taxon>
        <taxon>Lactobacillaceae</taxon>
        <taxon>Companilactobacillus</taxon>
    </lineage>
</organism>
<dbReference type="EMBL" id="VDFN01000002">
    <property type="protein sequence ID" value="MQS44743.1"/>
    <property type="molecule type" value="Genomic_DNA"/>
</dbReference>
<accession>A0ABW9P674</accession>
<gene>
    <name evidence="3" type="ORF">FHL03_04495</name>
</gene>
<feature type="region of interest" description="Disordered" evidence="1">
    <location>
        <begin position="159"/>
        <end position="185"/>
    </location>
</feature>
<evidence type="ECO:0000313" key="4">
    <source>
        <dbReference type="Proteomes" id="UP000436655"/>
    </source>
</evidence>
<comment type="caution">
    <text evidence="3">The sequence shown here is derived from an EMBL/GenBank/DDBJ whole genome shotgun (WGS) entry which is preliminary data.</text>
</comment>
<feature type="compositionally biased region" description="Basic and acidic residues" evidence="1">
    <location>
        <begin position="160"/>
        <end position="180"/>
    </location>
</feature>
<keyword evidence="2" id="KW-0812">Transmembrane</keyword>
<evidence type="ECO:0000256" key="2">
    <source>
        <dbReference type="SAM" id="Phobius"/>
    </source>
</evidence>
<feature type="transmembrane region" description="Helical" evidence="2">
    <location>
        <begin position="7"/>
        <end position="27"/>
    </location>
</feature>
<proteinExistence type="predicted"/>
<evidence type="ECO:0000256" key="1">
    <source>
        <dbReference type="SAM" id="MobiDB-lite"/>
    </source>
</evidence>